<dbReference type="PROSITE" id="PS50245">
    <property type="entry name" value="CAP_GLY_2"/>
    <property type="match status" value="1"/>
</dbReference>
<dbReference type="InterPro" id="IPR000938">
    <property type="entry name" value="CAP-Gly_domain"/>
</dbReference>
<dbReference type="RefSeq" id="XP_002117948.1">
    <property type="nucleotide sequence ID" value="XM_002117912.1"/>
</dbReference>
<dbReference type="HOGENOM" id="CLU_1130030_0_0_1"/>
<dbReference type="AlphaFoldDB" id="B3SCH1"/>
<dbReference type="Proteomes" id="UP000009022">
    <property type="component" value="Unassembled WGS sequence"/>
</dbReference>
<keyword evidence="3" id="KW-1185">Reference proteome</keyword>
<dbReference type="SUPFAM" id="SSF74924">
    <property type="entry name" value="Cap-Gly domain"/>
    <property type="match status" value="1"/>
</dbReference>
<dbReference type="Gene3D" id="2.30.30.190">
    <property type="entry name" value="CAP Gly-rich-like domain"/>
    <property type="match status" value="1"/>
</dbReference>
<sequence length="208" mass="24201">MQGNEGIIEGARVELLWFDGSIVNGIIKYTGPLVSMIGEWIGVQLDRPIGRHNGLFKGRQYFTCPHRYGVFTRPENIRLKQFIGRTSTLRNPSAKHKIQQSFADENLFMQYEVDDRPDYLRYKIAKPTGFVNSVYVSESLFDIRQNEEIFTPSRRYNRNHVISKTWKPKAAKSDRQERLIDLNFEGSFTPTASIPRVRSPTRSLNRTW</sequence>
<evidence type="ECO:0000313" key="3">
    <source>
        <dbReference type="Proteomes" id="UP000009022"/>
    </source>
</evidence>
<evidence type="ECO:0000313" key="2">
    <source>
        <dbReference type="EMBL" id="EDV19615.1"/>
    </source>
</evidence>
<dbReference type="EMBL" id="DS985270">
    <property type="protein sequence ID" value="EDV19615.1"/>
    <property type="molecule type" value="Genomic_DNA"/>
</dbReference>
<dbReference type="PhylomeDB" id="B3SCH1"/>
<name>B3SCH1_TRIAD</name>
<protein>
    <recommendedName>
        <fullName evidence="1">CAP-Gly domain-containing protein</fullName>
    </recommendedName>
</protein>
<dbReference type="InterPro" id="IPR036859">
    <property type="entry name" value="CAP-Gly_dom_sf"/>
</dbReference>
<feature type="domain" description="CAP-Gly" evidence="1">
    <location>
        <begin position="31"/>
        <end position="73"/>
    </location>
</feature>
<reference evidence="2 3" key="1">
    <citation type="journal article" date="2008" name="Nature">
        <title>The Trichoplax genome and the nature of placozoans.</title>
        <authorList>
            <person name="Srivastava M."/>
            <person name="Begovic E."/>
            <person name="Chapman J."/>
            <person name="Putnam N.H."/>
            <person name="Hellsten U."/>
            <person name="Kawashima T."/>
            <person name="Kuo A."/>
            <person name="Mitros T."/>
            <person name="Salamov A."/>
            <person name="Carpenter M.L."/>
            <person name="Signorovitch A.Y."/>
            <person name="Moreno M.A."/>
            <person name="Kamm K."/>
            <person name="Grimwood J."/>
            <person name="Schmutz J."/>
            <person name="Shapiro H."/>
            <person name="Grigoriev I.V."/>
            <person name="Buss L.W."/>
            <person name="Schierwater B."/>
            <person name="Dellaporta S.L."/>
            <person name="Rokhsar D.S."/>
        </authorList>
    </citation>
    <scope>NUCLEOTIDE SEQUENCE [LARGE SCALE GENOMIC DNA]</scope>
    <source>
        <strain evidence="2 3">Grell-BS-1999</strain>
    </source>
</reference>
<dbReference type="Pfam" id="PF01302">
    <property type="entry name" value="CAP_GLY"/>
    <property type="match status" value="1"/>
</dbReference>
<dbReference type="SMART" id="SM01052">
    <property type="entry name" value="CAP_GLY"/>
    <property type="match status" value="1"/>
</dbReference>
<dbReference type="STRING" id="10228.B3SCH1"/>
<gene>
    <name evidence="2" type="ORF">TRIADDRAFT_61968</name>
</gene>
<proteinExistence type="predicted"/>
<dbReference type="eggNOG" id="KOG0971">
    <property type="taxonomic scope" value="Eukaryota"/>
</dbReference>
<evidence type="ECO:0000259" key="1">
    <source>
        <dbReference type="PROSITE" id="PS50245"/>
    </source>
</evidence>
<accession>B3SCH1</accession>
<dbReference type="CTD" id="6759140"/>
<dbReference type="KEGG" id="tad:TRIADDRAFT_61968"/>
<dbReference type="OrthoDB" id="2130750at2759"/>
<dbReference type="PANTHER" id="PTHR18916">
    <property type="entry name" value="DYNACTIN 1-RELATED MICROTUBULE-BINDING"/>
    <property type="match status" value="1"/>
</dbReference>
<dbReference type="InParanoid" id="B3SCH1"/>
<organism evidence="2 3">
    <name type="scientific">Trichoplax adhaerens</name>
    <name type="common">Trichoplax reptans</name>
    <dbReference type="NCBI Taxonomy" id="10228"/>
    <lineage>
        <taxon>Eukaryota</taxon>
        <taxon>Metazoa</taxon>
        <taxon>Placozoa</taxon>
        <taxon>Uniplacotomia</taxon>
        <taxon>Trichoplacea</taxon>
        <taxon>Trichoplacidae</taxon>
        <taxon>Trichoplax</taxon>
    </lineage>
</organism>
<dbReference type="GeneID" id="6759140"/>